<reference evidence="1 2" key="1">
    <citation type="submission" date="2019-03" db="EMBL/GenBank/DDBJ databases">
        <title>Genomic Encyclopedia of Type Strains, Phase III (KMG-III): the genomes of soil and plant-associated and newly described type strains.</title>
        <authorList>
            <person name="Whitman W."/>
        </authorList>
    </citation>
    <scope>NUCLEOTIDE SEQUENCE [LARGE SCALE GENOMIC DNA]</scope>
    <source>
        <strain evidence="1 2">LMG 29544</strain>
    </source>
</reference>
<accession>A0A4R8LYK3</accession>
<dbReference type="Pfam" id="PF07369">
    <property type="entry name" value="DUF1488"/>
    <property type="match status" value="1"/>
</dbReference>
<proteinExistence type="predicted"/>
<protein>
    <submittedName>
        <fullName evidence="1">Uncharacterized protein DUF1488</fullName>
    </submittedName>
</protein>
<sequence length="86" mass="9433">MTIEFTGRRHVVAASRVAFEAKVSGKEVWCSISMDALNDHFGNTGTSSHELIQSFEANRPRIEAAAQRVLERNGGQSVELETGDLD</sequence>
<organism evidence="1 2">
    <name type="scientific">Paraburkholderia rhizosphaerae</name>
    <dbReference type="NCBI Taxonomy" id="480658"/>
    <lineage>
        <taxon>Bacteria</taxon>
        <taxon>Pseudomonadati</taxon>
        <taxon>Pseudomonadota</taxon>
        <taxon>Betaproteobacteria</taxon>
        <taxon>Burkholderiales</taxon>
        <taxon>Burkholderiaceae</taxon>
        <taxon>Paraburkholderia</taxon>
    </lineage>
</organism>
<dbReference type="InterPro" id="IPR036692">
    <property type="entry name" value="Shew3726-like_sf"/>
</dbReference>
<dbReference type="AlphaFoldDB" id="A0A4R8LYK3"/>
<dbReference type="InterPro" id="IPR009962">
    <property type="entry name" value="DUF1488"/>
</dbReference>
<keyword evidence="2" id="KW-1185">Reference proteome</keyword>
<dbReference type="Proteomes" id="UP000295509">
    <property type="component" value="Unassembled WGS sequence"/>
</dbReference>
<comment type="caution">
    <text evidence="1">The sequence shown here is derived from an EMBL/GenBank/DDBJ whole genome shotgun (WGS) entry which is preliminary data.</text>
</comment>
<dbReference type="Gene3D" id="3.30.160.140">
    <property type="entry name" value="Shew3726-like"/>
    <property type="match status" value="1"/>
</dbReference>
<evidence type="ECO:0000313" key="1">
    <source>
        <dbReference type="EMBL" id="TDY52336.1"/>
    </source>
</evidence>
<evidence type="ECO:0000313" key="2">
    <source>
        <dbReference type="Proteomes" id="UP000295509"/>
    </source>
</evidence>
<dbReference type="SUPFAM" id="SSF160272">
    <property type="entry name" value="Shew3726-like"/>
    <property type="match status" value="1"/>
</dbReference>
<name>A0A4R8LYK3_9BURK</name>
<dbReference type="EMBL" id="SORE01000005">
    <property type="protein sequence ID" value="TDY52336.1"/>
    <property type="molecule type" value="Genomic_DNA"/>
</dbReference>
<dbReference type="RefSeq" id="WP_134191259.1">
    <property type="nucleotide sequence ID" value="NZ_JBHLUW010000027.1"/>
</dbReference>
<dbReference type="OrthoDB" id="9008602at2"/>
<gene>
    <name evidence="1" type="ORF">BX592_105220</name>
</gene>